<keyword evidence="2" id="KW-0732">Signal</keyword>
<feature type="domain" description="NodB homology" evidence="3">
    <location>
        <begin position="80"/>
        <end position="188"/>
    </location>
</feature>
<dbReference type="AlphaFoldDB" id="A0A382R0P6"/>
<evidence type="ECO:0000259" key="3">
    <source>
        <dbReference type="PROSITE" id="PS51677"/>
    </source>
</evidence>
<sequence length="188" mass="21315">MLTFNHKLKVSKVISDTLGIIFRESGTRILMYHSLGSAVDNDRYGIYSMDEDVFFSQMRWLAATFDINKEGLFGEPEKSNEVIITFDDGFSDTYTVAAPIMQNLGIPFIVFVSPVFIESNDKRYLDRSALLELSRLQGCKIGAHGYSHCQLTKCSDEDLQTELEHSKLWLEDLLSIPIDMMSYPHGAV</sequence>
<organism evidence="4">
    <name type="scientific">marine metagenome</name>
    <dbReference type="NCBI Taxonomy" id="408172"/>
    <lineage>
        <taxon>unclassified sequences</taxon>
        <taxon>metagenomes</taxon>
        <taxon>ecological metagenomes</taxon>
    </lineage>
</organism>
<dbReference type="PANTHER" id="PTHR34216:SF3">
    <property type="entry name" value="POLY-BETA-1,6-N-ACETYL-D-GLUCOSAMINE N-DEACETYLASE"/>
    <property type="match status" value="1"/>
</dbReference>
<dbReference type="Gene3D" id="3.20.20.370">
    <property type="entry name" value="Glycoside hydrolase/deacetylase"/>
    <property type="match status" value="1"/>
</dbReference>
<reference evidence="4" key="1">
    <citation type="submission" date="2018-05" db="EMBL/GenBank/DDBJ databases">
        <authorList>
            <person name="Lanie J.A."/>
            <person name="Ng W.-L."/>
            <person name="Kazmierczak K.M."/>
            <person name="Andrzejewski T.M."/>
            <person name="Davidsen T.M."/>
            <person name="Wayne K.J."/>
            <person name="Tettelin H."/>
            <person name="Glass J.I."/>
            <person name="Rusch D."/>
            <person name="Podicherti R."/>
            <person name="Tsui H.-C.T."/>
            <person name="Winkler M.E."/>
        </authorList>
    </citation>
    <scope>NUCLEOTIDE SEQUENCE</scope>
</reference>
<dbReference type="GO" id="GO:0005576">
    <property type="term" value="C:extracellular region"/>
    <property type="evidence" value="ECO:0007669"/>
    <property type="project" value="UniProtKB-SubCell"/>
</dbReference>
<dbReference type="SUPFAM" id="SSF88713">
    <property type="entry name" value="Glycoside hydrolase/deacetylase"/>
    <property type="match status" value="1"/>
</dbReference>
<dbReference type="InterPro" id="IPR002509">
    <property type="entry name" value="NODB_dom"/>
</dbReference>
<evidence type="ECO:0000256" key="2">
    <source>
        <dbReference type="ARBA" id="ARBA00022729"/>
    </source>
</evidence>
<accession>A0A382R0P6</accession>
<dbReference type="Pfam" id="PF01522">
    <property type="entry name" value="Polysacc_deac_1"/>
    <property type="match status" value="1"/>
</dbReference>
<dbReference type="GO" id="GO:0005975">
    <property type="term" value="P:carbohydrate metabolic process"/>
    <property type="evidence" value="ECO:0007669"/>
    <property type="project" value="InterPro"/>
</dbReference>
<gene>
    <name evidence="4" type="ORF">METZ01_LOCUS343661</name>
</gene>
<proteinExistence type="predicted"/>
<dbReference type="EMBL" id="UINC01117989">
    <property type="protein sequence ID" value="SVC90807.1"/>
    <property type="molecule type" value="Genomic_DNA"/>
</dbReference>
<dbReference type="PANTHER" id="PTHR34216">
    <property type="match status" value="1"/>
</dbReference>
<dbReference type="GO" id="GO:0016810">
    <property type="term" value="F:hydrolase activity, acting on carbon-nitrogen (but not peptide) bonds"/>
    <property type="evidence" value="ECO:0007669"/>
    <property type="project" value="InterPro"/>
</dbReference>
<comment type="subcellular location">
    <subcellularLocation>
        <location evidence="1">Secreted</location>
    </subcellularLocation>
</comment>
<evidence type="ECO:0000256" key="1">
    <source>
        <dbReference type="ARBA" id="ARBA00004613"/>
    </source>
</evidence>
<dbReference type="CDD" id="cd10918">
    <property type="entry name" value="CE4_NodB_like_5s_6s"/>
    <property type="match status" value="1"/>
</dbReference>
<dbReference type="InterPro" id="IPR011330">
    <property type="entry name" value="Glyco_hydro/deAcase_b/a-brl"/>
</dbReference>
<feature type="non-terminal residue" evidence="4">
    <location>
        <position position="188"/>
    </location>
</feature>
<feature type="non-terminal residue" evidence="4">
    <location>
        <position position="1"/>
    </location>
</feature>
<dbReference type="PROSITE" id="PS51677">
    <property type="entry name" value="NODB"/>
    <property type="match status" value="1"/>
</dbReference>
<evidence type="ECO:0000313" key="4">
    <source>
        <dbReference type="EMBL" id="SVC90807.1"/>
    </source>
</evidence>
<name>A0A382R0P6_9ZZZZ</name>
<protein>
    <recommendedName>
        <fullName evidence="3">NodB homology domain-containing protein</fullName>
    </recommendedName>
</protein>
<dbReference type="InterPro" id="IPR051398">
    <property type="entry name" value="Polysacch_Deacetylase"/>
</dbReference>